<name>A0ABQ4C010_9ACTN</name>
<dbReference type="Pfam" id="PF03747">
    <property type="entry name" value="ADP_ribosyl_GH"/>
    <property type="match status" value="1"/>
</dbReference>
<evidence type="ECO:0008006" key="3">
    <source>
        <dbReference type="Google" id="ProtNLM"/>
    </source>
</evidence>
<dbReference type="InterPro" id="IPR050792">
    <property type="entry name" value="ADP-ribosylglycohydrolase"/>
</dbReference>
<evidence type="ECO:0000313" key="2">
    <source>
        <dbReference type="Proteomes" id="UP000624325"/>
    </source>
</evidence>
<dbReference type="PANTHER" id="PTHR16222:SF12">
    <property type="entry name" value="ADP-RIBOSYLGLYCOHYDROLASE-RELATED"/>
    <property type="match status" value="1"/>
</dbReference>
<dbReference type="EMBL" id="BONC01000012">
    <property type="protein sequence ID" value="GIF56100.1"/>
    <property type="molecule type" value="Genomic_DNA"/>
</dbReference>
<evidence type="ECO:0000313" key="1">
    <source>
        <dbReference type="EMBL" id="GIF56100.1"/>
    </source>
</evidence>
<proteinExistence type="predicted"/>
<dbReference type="Gene3D" id="1.10.4080.10">
    <property type="entry name" value="ADP-ribosylation/Crystallin J1"/>
    <property type="match status" value="1"/>
</dbReference>
<dbReference type="Proteomes" id="UP000624325">
    <property type="component" value="Unassembled WGS sequence"/>
</dbReference>
<comment type="caution">
    <text evidence="1">The sequence shown here is derived from an EMBL/GenBank/DDBJ whole genome shotgun (WGS) entry which is preliminary data.</text>
</comment>
<dbReference type="SUPFAM" id="SSF101478">
    <property type="entry name" value="ADP-ribosylglycohydrolase"/>
    <property type="match status" value="1"/>
</dbReference>
<gene>
    <name evidence="1" type="ORF">Air01nite_21950</name>
</gene>
<reference evidence="1 2" key="1">
    <citation type="submission" date="2021-01" db="EMBL/GenBank/DDBJ databases">
        <title>Whole genome shotgun sequence of Asanoa iriomotensis NBRC 100142.</title>
        <authorList>
            <person name="Komaki H."/>
            <person name="Tamura T."/>
        </authorList>
    </citation>
    <scope>NUCLEOTIDE SEQUENCE [LARGE SCALE GENOMIC DNA]</scope>
    <source>
        <strain evidence="1 2">NBRC 100142</strain>
    </source>
</reference>
<accession>A0ABQ4C010</accession>
<dbReference type="RefSeq" id="WP_203701902.1">
    <property type="nucleotide sequence ID" value="NZ_BAAALU010000012.1"/>
</dbReference>
<organism evidence="1 2">
    <name type="scientific">Asanoa iriomotensis</name>
    <dbReference type="NCBI Taxonomy" id="234613"/>
    <lineage>
        <taxon>Bacteria</taxon>
        <taxon>Bacillati</taxon>
        <taxon>Actinomycetota</taxon>
        <taxon>Actinomycetes</taxon>
        <taxon>Micromonosporales</taxon>
        <taxon>Micromonosporaceae</taxon>
        <taxon>Asanoa</taxon>
    </lineage>
</organism>
<protein>
    <recommendedName>
        <fullName evidence="3">ADP-ribosylglycohydrolase</fullName>
    </recommendedName>
</protein>
<dbReference type="InterPro" id="IPR036705">
    <property type="entry name" value="Ribosyl_crysJ1_sf"/>
</dbReference>
<sequence length="336" mass="34738">MTDLRDRIHGAVLGQAIGDALGAPTEGMTRAAIRAAHGRVTGFLSDDPAGTDDTEYAALTARILLTYGPALTIDNVSDEWDRVLVQQDGGFNRGGFSEMEAIHNLARGLRAPHTGSDNHEMWSDGSAMRVAPIGAYFAGDPGEAARIAGIDAQVSHARDGIYCGQAVAAAVAAAATTDDWRVVADAGLAAVPADSWSARMIDRALLVAAEPGSAEERLDELERRISIFHYPWADVAPEATALAFGVFAIAEGDYVDSVLGGVNIGRDADTIAAMAGAMAGALRGATAIPTEWSSRIVALRGSCIASTAGVRLSALADEIADAVAARGTETPNGAVR</sequence>
<dbReference type="PANTHER" id="PTHR16222">
    <property type="entry name" value="ADP-RIBOSYLGLYCOHYDROLASE"/>
    <property type="match status" value="1"/>
</dbReference>
<dbReference type="InterPro" id="IPR005502">
    <property type="entry name" value="Ribosyl_crysJ1"/>
</dbReference>
<keyword evidence="2" id="KW-1185">Reference proteome</keyword>